<dbReference type="Pfam" id="PF13439">
    <property type="entry name" value="Glyco_transf_4"/>
    <property type="match status" value="1"/>
</dbReference>
<dbReference type="SUPFAM" id="SSF53756">
    <property type="entry name" value="UDP-Glycosyltransferase/glycogen phosphorylase"/>
    <property type="match status" value="1"/>
</dbReference>
<gene>
    <name evidence="2" type="ORF">CHTY_003200</name>
</gene>
<dbReference type="RefSeq" id="WP_203552439.1">
    <property type="nucleotide sequence ID" value="NZ_JACAOD020000015.1"/>
</dbReference>
<sequence length="205" mass="23646">MKIGIFTDAYEPLISGVVVSIKALRKSLESLGHQVYIVTTNSPHVKKEVDPYVIRIKGVPLPFKIFKNYRWILRYKHHLPQIKALNLDVIHIHTEFGLGLFGIYAKQKLNLPLVYTMHTLYVSFFEINNSFLIKMFRQAMLNYADKIVRRSLVNANAIIFPTQKVLDFTVKRFPVDTNHHTSISSVTSIIPTGLNLTNFYQENLN</sequence>
<organism evidence="2 3">
    <name type="scientific">Candidatus Phytoplasma meliae</name>
    <dbReference type="NCBI Taxonomy" id="1848402"/>
    <lineage>
        <taxon>Bacteria</taxon>
        <taxon>Bacillati</taxon>
        <taxon>Mycoplasmatota</taxon>
        <taxon>Mollicutes</taxon>
        <taxon>Acholeplasmatales</taxon>
        <taxon>Acholeplasmataceae</taxon>
        <taxon>Candidatus Phytoplasma</taxon>
        <taxon>16SrXIII (Mexican periwinkle virescence group)</taxon>
    </lineage>
</organism>
<evidence type="ECO:0000259" key="1">
    <source>
        <dbReference type="Pfam" id="PF13439"/>
    </source>
</evidence>
<dbReference type="EMBL" id="JACAOD020000015">
    <property type="protein sequence ID" value="MBP5836222.1"/>
    <property type="molecule type" value="Genomic_DNA"/>
</dbReference>
<proteinExistence type="predicted"/>
<accession>A0ABS5CZ15</accession>
<keyword evidence="3" id="KW-1185">Reference proteome</keyword>
<feature type="non-terminal residue" evidence="2">
    <location>
        <position position="205"/>
    </location>
</feature>
<name>A0ABS5CZ15_9MOLU</name>
<reference evidence="2" key="1">
    <citation type="submission" date="2021-04" db="EMBL/GenBank/DDBJ databases">
        <title>Genomic features of Candidatus Phytoplasma meliae isolate ChTYXIII (1SrXIII-G).</title>
        <authorList>
            <person name="Fernandez F.D."/>
            <person name="Conci L.R."/>
        </authorList>
    </citation>
    <scope>NUCLEOTIDE SEQUENCE [LARGE SCALE GENOMIC DNA]</scope>
    <source>
        <strain evidence="2">ChTYXIII-Mo</strain>
    </source>
</reference>
<evidence type="ECO:0000313" key="2">
    <source>
        <dbReference type="EMBL" id="MBP5836222.1"/>
    </source>
</evidence>
<evidence type="ECO:0000313" key="3">
    <source>
        <dbReference type="Proteomes" id="UP001195571"/>
    </source>
</evidence>
<dbReference type="InterPro" id="IPR050194">
    <property type="entry name" value="Glycosyltransferase_grp1"/>
</dbReference>
<comment type="caution">
    <text evidence="2">The sequence shown here is derived from an EMBL/GenBank/DDBJ whole genome shotgun (WGS) entry which is preliminary data.</text>
</comment>
<feature type="domain" description="Glycosyltransferase subfamily 4-like N-terminal" evidence="1">
    <location>
        <begin position="14"/>
        <end position="177"/>
    </location>
</feature>
<dbReference type="Gene3D" id="3.40.50.2000">
    <property type="entry name" value="Glycogen Phosphorylase B"/>
    <property type="match status" value="1"/>
</dbReference>
<dbReference type="Proteomes" id="UP001195571">
    <property type="component" value="Unassembled WGS sequence"/>
</dbReference>
<keyword evidence="2" id="KW-0808">Transferase</keyword>
<keyword evidence="2" id="KW-0328">Glycosyltransferase</keyword>
<dbReference type="GO" id="GO:0016757">
    <property type="term" value="F:glycosyltransferase activity"/>
    <property type="evidence" value="ECO:0007669"/>
    <property type="project" value="UniProtKB-KW"/>
</dbReference>
<dbReference type="EC" id="2.4.-.-" evidence="2"/>
<dbReference type="PANTHER" id="PTHR45947:SF3">
    <property type="entry name" value="SULFOQUINOVOSYL TRANSFERASE SQD2"/>
    <property type="match status" value="1"/>
</dbReference>
<protein>
    <submittedName>
        <fullName evidence="2">Glycosyltransferase</fullName>
        <ecNumber evidence="2">2.4.-.-</ecNumber>
    </submittedName>
</protein>
<dbReference type="PANTHER" id="PTHR45947">
    <property type="entry name" value="SULFOQUINOVOSYL TRANSFERASE SQD2"/>
    <property type="match status" value="1"/>
</dbReference>
<dbReference type="InterPro" id="IPR028098">
    <property type="entry name" value="Glyco_trans_4-like_N"/>
</dbReference>